<reference evidence="1 2" key="1">
    <citation type="journal article" date="2018" name="Nat. Ecol. Evol.">
        <title>Pezizomycetes genomes reveal the molecular basis of ectomycorrhizal truffle lifestyle.</title>
        <authorList>
            <person name="Murat C."/>
            <person name="Payen T."/>
            <person name="Noel B."/>
            <person name="Kuo A."/>
            <person name="Morin E."/>
            <person name="Chen J."/>
            <person name="Kohler A."/>
            <person name="Krizsan K."/>
            <person name="Balestrini R."/>
            <person name="Da Silva C."/>
            <person name="Montanini B."/>
            <person name="Hainaut M."/>
            <person name="Levati E."/>
            <person name="Barry K.W."/>
            <person name="Belfiori B."/>
            <person name="Cichocki N."/>
            <person name="Clum A."/>
            <person name="Dockter R.B."/>
            <person name="Fauchery L."/>
            <person name="Guy J."/>
            <person name="Iotti M."/>
            <person name="Le Tacon F."/>
            <person name="Lindquist E.A."/>
            <person name="Lipzen A."/>
            <person name="Malagnac F."/>
            <person name="Mello A."/>
            <person name="Molinier V."/>
            <person name="Miyauchi S."/>
            <person name="Poulain J."/>
            <person name="Riccioni C."/>
            <person name="Rubini A."/>
            <person name="Sitrit Y."/>
            <person name="Splivallo R."/>
            <person name="Traeger S."/>
            <person name="Wang M."/>
            <person name="Zifcakova L."/>
            <person name="Wipf D."/>
            <person name="Zambonelli A."/>
            <person name="Paolocci F."/>
            <person name="Nowrousian M."/>
            <person name="Ottonello S."/>
            <person name="Baldrian P."/>
            <person name="Spatafora J.W."/>
            <person name="Henrissat B."/>
            <person name="Nagy L.G."/>
            <person name="Aury J.M."/>
            <person name="Wincker P."/>
            <person name="Grigoriev I.V."/>
            <person name="Bonfante P."/>
            <person name="Martin F.M."/>
        </authorList>
    </citation>
    <scope>NUCLEOTIDE SEQUENCE [LARGE SCALE GENOMIC DNA]</scope>
    <source>
        <strain evidence="1 2">RN42</strain>
    </source>
</reference>
<sequence>MSQPNKGKGKEKAVEQSEQKEEQSCECAEPIISIVAVCSTRAGYVRDEHMLHDFLLLMTTYADQSNIHRQRWLTTLDLVSEHERLNGFVVGKPDDPEYPRVHIPLSFVTQNISEGNLMRIKEDEIVNKTLALFHEECVNMSQHNGHVLLLVLGHAVHDGNPLRADILLSTDSDGDNYWISKFDMEEIIEATGAKATVVAVTCEGARFASTKYNLVAASNLKKHSSFERSNSGFSRGSMFGSVLDDTLRNEFEGEHRLCYLTAEGLRKEITAGLKEIEKDPIVDTSFLMKLSEKEIQSGSKGVSIPPRPAQPPWEHLPELPRPAAAAPAQAKLGLTAPNRLTSGIPCSERRLGELISYYLKSKRDRSRTHTMIEYSIWRYRRGELKQPDKENLVDYLRYYKYWNGRINSVKNRFCVAEASKYIEHSFCVAELSDESIEQSVKGLNLGEIRELVKEYKEVKDFLPWNPVHHEFDWGWDDRQLYYIRVFLMNVGVEKVKEWLVKTNRIYRGFTTEPKLRERC</sequence>
<dbReference type="EMBL" id="ML119666">
    <property type="protein sequence ID" value="RPA83239.1"/>
    <property type="molecule type" value="Genomic_DNA"/>
</dbReference>
<gene>
    <name evidence="1" type="ORF">BJ508DRAFT_343242</name>
</gene>
<accession>A0A3N4IAY7</accession>
<evidence type="ECO:0000313" key="2">
    <source>
        <dbReference type="Proteomes" id="UP000275078"/>
    </source>
</evidence>
<dbReference type="AlphaFoldDB" id="A0A3N4IAY7"/>
<evidence type="ECO:0000313" key="1">
    <source>
        <dbReference type="EMBL" id="RPA83239.1"/>
    </source>
</evidence>
<organism evidence="1 2">
    <name type="scientific">Ascobolus immersus RN42</name>
    <dbReference type="NCBI Taxonomy" id="1160509"/>
    <lineage>
        <taxon>Eukaryota</taxon>
        <taxon>Fungi</taxon>
        <taxon>Dikarya</taxon>
        <taxon>Ascomycota</taxon>
        <taxon>Pezizomycotina</taxon>
        <taxon>Pezizomycetes</taxon>
        <taxon>Pezizales</taxon>
        <taxon>Ascobolaceae</taxon>
        <taxon>Ascobolus</taxon>
    </lineage>
</organism>
<name>A0A3N4IAY7_ASCIM</name>
<protein>
    <submittedName>
        <fullName evidence="1">Uncharacterized protein</fullName>
    </submittedName>
</protein>
<keyword evidence="2" id="KW-1185">Reference proteome</keyword>
<proteinExistence type="predicted"/>
<dbReference type="Proteomes" id="UP000275078">
    <property type="component" value="Unassembled WGS sequence"/>
</dbReference>